<evidence type="ECO:0000256" key="1">
    <source>
        <dbReference type="ARBA" id="ARBA00004328"/>
    </source>
</evidence>
<name>A0A7C9HNB8_9RHOB</name>
<gene>
    <name evidence="4" type="ORF">FH759_09770</name>
</gene>
<sequence>MKHERTTRGILAVRANAAGDPKQILSEMQSAFGEFKSAHQSQVRELQTGLDEVNQTLAGLRVGGAGPESGGVSQRDKTEVNSALRALIRNGDEAPLASLQSGVNAGMSTDSNPDGGFSVVPYLSPVMTERLHAISPMRQLARTEVIATDVFEEIADTGEAGAEWVTEREARGDTASPPLRPANWASGAKPPEARRLDRVARCLPAPGAVSAVVGTGAGFLASRRNADGHAPMPEVVARSPRNRAQRCAAPRRG</sequence>
<feature type="region of interest" description="Disordered" evidence="2">
    <location>
        <begin position="166"/>
        <end position="192"/>
    </location>
</feature>
<evidence type="ECO:0000256" key="2">
    <source>
        <dbReference type="SAM" id="MobiDB-lite"/>
    </source>
</evidence>
<comment type="caution">
    <text evidence="4">The sequence shown here is derived from an EMBL/GenBank/DDBJ whole genome shotgun (WGS) entry which is preliminary data.</text>
</comment>
<dbReference type="Pfam" id="PF05065">
    <property type="entry name" value="Phage_capsid"/>
    <property type="match status" value="1"/>
</dbReference>
<dbReference type="RefSeq" id="WP_273249713.1">
    <property type="nucleotide sequence ID" value="NZ_VENJ01000012.1"/>
</dbReference>
<evidence type="ECO:0000313" key="4">
    <source>
        <dbReference type="EMBL" id="MTJ04963.1"/>
    </source>
</evidence>
<evidence type="ECO:0000259" key="3">
    <source>
        <dbReference type="Pfam" id="PF05065"/>
    </source>
</evidence>
<dbReference type="SUPFAM" id="SSF56563">
    <property type="entry name" value="Major capsid protein gp5"/>
    <property type="match status" value="1"/>
</dbReference>
<evidence type="ECO:0000313" key="5">
    <source>
        <dbReference type="Proteomes" id="UP000483078"/>
    </source>
</evidence>
<reference evidence="4 5" key="1">
    <citation type="submission" date="2019-06" db="EMBL/GenBank/DDBJ databases">
        <title>Enrichment of Autotrophic Halophilic Microorganisms from Red Sea Brine Pool Using Microbial Electrosynthesis System.</title>
        <authorList>
            <person name="Alqahtani M.F."/>
            <person name="Bajracharya S."/>
            <person name="Katuri K.P."/>
            <person name="Ali M."/>
            <person name="Saikaly P.E."/>
        </authorList>
    </citation>
    <scope>NUCLEOTIDE SEQUENCE [LARGE SCALE GENOMIC DNA]</scope>
    <source>
        <strain evidence="4">MES6</strain>
    </source>
</reference>
<feature type="compositionally biased region" description="Basic residues" evidence="2">
    <location>
        <begin position="240"/>
        <end position="253"/>
    </location>
</feature>
<organism evidence="4 5">
    <name type="scientific">Sediminimonas qiaohouensis</name>
    <dbReference type="NCBI Taxonomy" id="552061"/>
    <lineage>
        <taxon>Bacteria</taxon>
        <taxon>Pseudomonadati</taxon>
        <taxon>Pseudomonadota</taxon>
        <taxon>Alphaproteobacteria</taxon>
        <taxon>Rhodobacterales</taxon>
        <taxon>Roseobacteraceae</taxon>
        <taxon>Sediminimonas</taxon>
    </lineage>
</organism>
<proteinExistence type="predicted"/>
<dbReference type="EMBL" id="VENJ01000012">
    <property type="protein sequence ID" value="MTJ04963.1"/>
    <property type="molecule type" value="Genomic_DNA"/>
</dbReference>
<comment type="subcellular location">
    <subcellularLocation>
        <location evidence="1">Virion</location>
    </subcellularLocation>
</comment>
<dbReference type="InterPro" id="IPR024455">
    <property type="entry name" value="Phage_capsid"/>
</dbReference>
<dbReference type="NCBIfam" id="TIGR01554">
    <property type="entry name" value="major_cap_HK97"/>
    <property type="match status" value="1"/>
</dbReference>
<feature type="domain" description="Phage capsid-like C-terminal" evidence="3">
    <location>
        <begin position="115"/>
        <end position="179"/>
    </location>
</feature>
<feature type="region of interest" description="Disordered" evidence="2">
    <location>
        <begin position="224"/>
        <end position="253"/>
    </location>
</feature>
<protein>
    <submittedName>
        <fullName evidence="4">Phage major capsid protein</fullName>
    </submittedName>
</protein>
<accession>A0A7C9HNB8</accession>
<dbReference type="InterPro" id="IPR054612">
    <property type="entry name" value="Phage_capsid-like_C"/>
</dbReference>
<dbReference type="Proteomes" id="UP000483078">
    <property type="component" value="Unassembled WGS sequence"/>
</dbReference>
<dbReference type="AlphaFoldDB" id="A0A7C9HNB8"/>